<evidence type="ECO:0000256" key="1">
    <source>
        <dbReference type="SAM" id="MobiDB-lite"/>
    </source>
</evidence>
<protein>
    <submittedName>
        <fullName evidence="2">Clumping factor ClfB, fibrinogen binding protein</fullName>
    </submittedName>
</protein>
<proteinExistence type="predicted"/>
<feature type="region of interest" description="Disordered" evidence="1">
    <location>
        <begin position="64"/>
        <end position="107"/>
    </location>
</feature>
<sequence>MSFNKFKLINLLTIPMVILLATGCGSNAYVKEVIPSDGICELDANGCPIDPNDPDCTGDYSHCKPDIVPPNPNPDPDPVPPNPDPNPNPKPDPDPKPDPEKPVIPNGMVIDTRNPVEFILSVCDESFNPPLTVLGTIDNGNNKIVVPLHYTVAGESARLNAYVKTVKLDPSLSQEGEANVFLKFVWNEQDVGSSGYIYANVIVDDSAGNNDGAFKVKCGLADRNYYGIPLAIFDYPVTTLDYSQFTIKVTSYVISDDGGQIWLPVVSPKTGSVWLNNNLNADYITVGNPYFDPHKQAETTKDIHAYGGLYQWGRRADGHQLITYPDEATGVAVNGTTEDKADNPTGSLFIKSEGDWRVKPDQGLWKGLDAKNRVCPKKFRLADDNEWKAEYDGRGALGWTWLPPSFLKLSATGIRRGTTALVYGSGHEAHYWTSTIFNTNLANTLFFNYYEDDSYTHQYRKADGNPVRCRMDNKFL</sequence>
<evidence type="ECO:0000313" key="2">
    <source>
        <dbReference type="EMBL" id="SFV62228.1"/>
    </source>
</evidence>
<organism evidence="2">
    <name type="scientific">hydrothermal vent metagenome</name>
    <dbReference type="NCBI Taxonomy" id="652676"/>
    <lineage>
        <taxon>unclassified sequences</taxon>
        <taxon>metagenomes</taxon>
        <taxon>ecological metagenomes</taxon>
    </lineage>
</organism>
<dbReference type="EMBL" id="FPHG01000051">
    <property type="protein sequence ID" value="SFV62228.1"/>
    <property type="molecule type" value="Genomic_DNA"/>
</dbReference>
<gene>
    <name evidence="2" type="ORF">MNB_SV-9-405</name>
</gene>
<reference evidence="2" key="1">
    <citation type="submission" date="2016-10" db="EMBL/GenBank/DDBJ databases">
        <authorList>
            <person name="de Groot N.N."/>
        </authorList>
    </citation>
    <scope>NUCLEOTIDE SEQUENCE</scope>
</reference>
<dbReference type="PROSITE" id="PS51257">
    <property type="entry name" value="PROKAR_LIPOPROTEIN"/>
    <property type="match status" value="1"/>
</dbReference>
<feature type="compositionally biased region" description="Pro residues" evidence="1">
    <location>
        <begin position="67"/>
        <end position="90"/>
    </location>
</feature>
<dbReference type="AlphaFoldDB" id="A0A1W1C8P0"/>
<feature type="compositionally biased region" description="Basic and acidic residues" evidence="1">
    <location>
        <begin position="91"/>
        <end position="101"/>
    </location>
</feature>
<name>A0A1W1C8P0_9ZZZZ</name>
<accession>A0A1W1C8P0</accession>